<organism evidence="2">
    <name type="scientific">Actinomyces urogenitalis DORA_12</name>
    <dbReference type="NCBI Taxonomy" id="1403939"/>
    <lineage>
        <taxon>Bacteria</taxon>
        <taxon>Bacillati</taxon>
        <taxon>Actinomycetota</taxon>
        <taxon>Actinomycetes</taxon>
        <taxon>Actinomycetales</taxon>
        <taxon>Actinomycetaceae</taxon>
        <taxon>Actinomyces</taxon>
    </lineage>
</organism>
<gene>
    <name evidence="2" type="ORF">Q605_AUC00241G0001</name>
</gene>
<name>W1VL51_9ACTO</name>
<comment type="caution">
    <text evidence="2">The sequence shown here is derived from an EMBL/GenBank/DDBJ whole genome shotgun (WGS) entry which is preliminary data.</text>
</comment>
<evidence type="ECO:0000256" key="1">
    <source>
        <dbReference type="SAM" id="MobiDB-lite"/>
    </source>
</evidence>
<protein>
    <recommendedName>
        <fullName evidence="3">Scaffolding protein</fullName>
    </recommendedName>
</protein>
<dbReference type="Proteomes" id="UP000018852">
    <property type="component" value="Unassembled WGS sequence"/>
</dbReference>
<accession>W1VL51</accession>
<evidence type="ECO:0008006" key="3">
    <source>
        <dbReference type="Google" id="ProtNLM"/>
    </source>
</evidence>
<reference evidence="2" key="1">
    <citation type="submission" date="2013-12" db="EMBL/GenBank/DDBJ databases">
        <title>A Varibaculum cambriense genome reconstructed from a premature infant gut community with otherwise low bacterial novelty that shifts toward anaerobic metabolism during the third week of life.</title>
        <authorList>
            <person name="Brown C.T."/>
            <person name="Sharon I."/>
            <person name="Thomas B.C."/>
            <person name="Castelle C.J."/>
            <person name="Morowitz M.J."/>
            <person name="Banfield J.F."/>
        </authorList>
    </citation>
    <scope>NUCLEOTIDE SEQUENCE [LARGE SCALE GENOMIC DNA]</scope>
</reference>
<evidence type="ECO:0000313" key="2">
    <source>
        <dbReference type="EMBL" id="ETJ06657.1"/>
    </source>
</evidence>
<dbReference type="EMBL" id="AZLV01000241">
    <property type="protein sequence ID" value="ETJ06657.1"/>
    <property type="molecule type" value="Genomic_DNA"/>
</dbReference>
<dbReference type="AlphaFoldDB" id="W1VL51"/>
<proteinExistence type="predicted"/>
<feature type="compositionally biased region" description="Basic and acidic residues" evidence="1">
    <location>
        <begin position="50"/>
        <end position="65"/>
    </location>
</feature>
<sequence>MHNLDNTNQMTAETDTHPADTDQPLPDVPAETQTQEAESPKPSDVPPARGETDWKAQARKWESRAKANSAAAKQLEAVSEDLKTKDADLEALRAKVSAFEHDREVAGWRDQVAADTGVPAGLLRGDTLEDLQAHAEAIAAAYPKTGAAPVVFHAGNPTQPGPLSIDEQIASAQAAGDKQLVRSLKAMKLATN</sequence>
<feature type="region of interest" description="Disordered" evidence="1">
    <location>
        <begin position="1"/>
        <end position="70"/>
    </location>
</feature>
<feature type="compositionally biased region" description="Polar residues" evidence="1">
    <location>
        <begin position="1"/>
        <end position="13"/>
    </location>
</feature>
<dbReference type="PATRIC" id="fig|1403939.3.peg.306"/>